<gene>
    <name evidence="2" type="ORF">PGQ11_014261</name>
</gene>
<evidence type="ECO:0000313" key="3">
    <source>
        <dbReference type="Proteomes" id="UP001390339"/>
    </source>
</evidence>
<feature type="compositionally biased region" description="Polar residues" evidence="1">
    <location>
        <begin position="311"/>
        <end position="322"/>
    </location>
</feature>
<feature type="region of interest" description="Disordered" evidence="1">
    <location>
        <begin position="276"/>
        <end position="295"/>
    </location>
</feature>
<sequence length="651" mass="72900">MACNKAEGFGSMDSQDNEYPSGGPTSAFLGTRQDQILGVITNAAVAQDGITLDSSQPLPYDPNDQAISQPAAMSSVFTDLWHPNSLSNISLQSFGVDNVDDPLCAADLFNAGVYHNTIPGTWDAATPNERVQELPLHNVADDINQYHWAFVDLTALDVSQDSTWLNATLSAPQFVEVYPSLEYSPLFNDTPSLDASRLASDSLTISDGIAAHQSQSAPLRCAARDSPQIFQVPAVEVEAGCPEVQHEVEERVRTRVVETTMVQHKWQERQLAIEAEGEHRGVASRPTGQPPIDAMDATLAKASPPSASAPYQHQHNPPSTALSHAPRKATRTRGRALRCLFCYVKKRRCDGETQCLECTRARLPLRCIQPRLEQKALFAKWRNSDYQMRMRWASLQWTEEQFFQNIYHFPGGPDICVTTRSFIPLSEDQVLVWGKTAGGWQSVLTCPVGLPVVPSSTAIADYIEKCVPVCYQTYRNELLDSLWQLRGSKLVAMALRLWTANCLLMRGWQTPDGSIVSDPRSPYDGKRPAPRVMQNQLDAIIEEYMALCEMALLAKLEVSLKHGDQWPEVYATLMILTWIIEKDIWRLMFWMRHPEEAYKWRHPETPKTLIQKDIAHANILLTIRGIVGYVPDHFREIGNRDDPIEPHSANA</sequence>
<dbReference type="Proteomes" id="UP001390339">
    <property type="component" value="Unassembled WGS sequence"/>
</dbReference>
<protein>
    <recommendedName>
        <fullName evidence="4">Zn(2)-C6 fungal-type domain-containing protein</fullName>
    </recommendedName>
</protein>
<feature type="region of interest" description="Disordered" evidence="1">
    <location>
        <begin position="1"/>
        <end position="27"/>
    </location>
</feature>
<keyword evidence="3" id="KW-1185">Reference proteome</keyword>
<evidence type="ECO:0008006" key="4">
    <source>
        <dbReference type="Google" id="ProtNLM"/>
    </source>
</evidence>
<comment type="caution">
    <text evidence="2">The sequence shown here is derived from an EMBL/GenBank/DDBJ whole genome shotgun (WGS) entry which is preliminary data.</text>
</comment>
<proteinExistence type="predicted"/>
<evidence type="ECO:0000313" key="2">
    <source>
        <dbReference type="EMBL" id="KAK8851782.1"/>
    </source>
</evidence>
<organism evidence="2 3">
    <name type="scientific">Apiospora arundinis</name>
    <dbReference type="NCBI Taxonomy" id="335852"/>
    <lineage>
        <taxon>Eukaryota</taxon>
        <taxon>Fungi</taxon>
        <taxon>Dikarya</taxon>
        <taxon>Ascomycota</taxon>
        <taxon>Pezizomycotina</taxon>
        <taxon>Sordariomycetes</taxon>
        <taxon>Xylariomycetidae</taxon>
        <taxon>Amphisphaeriales</taxon>
        <taxon>Apiosporaceae</taxon>
        <taxon>Apiospora</taxon>
    </lineage>
</organism>
<feature type="region of interest" description="Disordered" evidence="1">
    <location>
        <begin position="301"/>
        <end position="329"/>
    </location>
</feature>
<evidence type="ECO:0000256" key="1">
    <source>
        <dbReference type="SAM" id="MobiDB-lite"/>
    </source>
</evidence>
<name>A0ABR2HRT9_9PEZI</name>
<accession>A0ABR2HRT9</accession>
<reference evidence="2 3" key="1">
    <citation type="journal article" date="2024" name="IMA Fungus">
        <title>Apiospora arundinis, a panoply of carbohydrate-active enzymes and secondary metabolites.</title>
        <authorList>
            <person name="Sorensen T."/>
            <person name="Petersen C."/>
            <person name="Muurmann A.T."/>
            <person name="Christiansen J.V."/>
            <person name="Brundto M.L."/>
            <person name="Overgaard C.K."/>
            <person name="Boysen A.T."/>
            <person name="Wollenberg R.D."/>
            <person name="Larsen T.O."/>
            <person name="Sorensen J.L."/>
            <person name="Nielsen K.L."/>
            <person name="Sondergaard T.E."/>
        </authorList>
    </citation>
    <scope>NUCLEOTIDE SEQUENCE [LARGE SCALE GENOMIC DNA]</scope>
    <source>
        <strain evidence="2 3">AAU 773</strain>
    </source>
</reference>
<dbReference type="EMBL" id="JAPCWZ010000009">
    <property type="protein sequence ID" value="KAK8851782.1"/>
    <property type="molecule type" value="Genomic_DNA"/>
</dbReference>